<dbReference type="PATRIC" id="fig|1299326.3.peg.6673"/>
<accession>X7XQR1</accession>
<gene>
    <name evidence="3" type="ORF">I545_6955</name>
</gene>
<sequence>MIPVSIDPAWTNWPAPSYSSTLSPAAPTSTLDDPHEDALAALLGQWRDDLRGHRPALWSHPMRPSRR</sequence>
<feature type="compositionally biased region" description="Low complexity" evidence="1">
    <location>
        <begin position="14"/>
        <end position="31"/>
    </location>
</feature>
<reference evidence="3 4" key="1">
    <citation type="submission" date="2013-12" db="EMBL/GenBank/DDBJ databases">
        <authorList>
            <person name="Brown-Elliot B."/>
            <person name="Wallace R."/>
            <person name="Lenaerts A."/>
            <person name="Ordway D."/>
            <person name="DeGroote M.A."/>
            <person name="Parker T."/>
            <person name="Sizemore C."/>
            <person name="Tallon L.J."/>
            <person name="Sadzewicz L.K."/>
            <person name="Sengamalay N."/>
            <person name="Fraser C.M."/>
            <person name="Hine E."/>
            <person name="Shefchek K.A."/>
            <person name="Das S.P."/>
            <person name="Tettelin H."/>
        </authorList>
    </citation>
    <scope>NUCLEOTIDE SEQUENCE [LARGE SCALE GENOMIC DNA]</scope>
    <source>
        <strain evidence="3 4">662</strain>
    </source>
</reference>
<dbReference type="InterPro" id="IPR031928">
    <property type="entry name" value="RsdA_SigD-bd"/>
</dbReference>
<feature type="region of interest" description="Disordered" evidence="1">
    <location>
        <begin position="13"/>
        <end position="34"/>
    </location>
</feature>
<evidence type="ECO:0000259" key="2">
    <source>
        <dbReference type="Pfam" id="PF16751"/>
    </source>
</evidence>
<name>X7XQR1_MYCKA</name>
<dbReference type="Pfam" id="PF16751">
    <property type="entry name" value="RsdA_SigD_bd"/>
    <property type="match status" value="1"/>
</dbReference>
<feature type="domain" description="Anti-sigma-D factor RsdA sigma factor binding region" evidence="2">
    <location>
        <begin position="30"/>
        <end position="51"/>
    </location>
</feature>
<comment type="caution">
    <text evidence="3">The sequence shown here is derived from an EMBL/GenBank/DDBJ whole genome shotgun (WGS) entry which is preliminary data.</text>
</comment>
<evidence type="ECO:0000313" key="4">
    <source>
        <dbReference type="Proteomes" id="UP000020561"/>
    </source>
</evidence>
<protein>
    <recommendedName>
        <fullName evidence="2">Anti-sigma-D factor RsdA sigma factor binding region domain-containing protein</fullName>
    </recommendedName>
</protein>
<proteinExistence type="predicted"/>
<dbReference type="Gene3D" id="6.10.250.1300">
    <property type="match status" value="1"/>
</dbReference>
<evidence type="ECO:0000313" key="3">
    <source>
        <dbReference type="EMBL" id="ETZ96529.1"/>
    </source>
</evidence>
<organism evidence="3 4">
    <name type="scientific">Mycobacterium kansasii 662</name>
    <dbReference type="NCBI Taxonomy" id="1299326"/>
    <lineage>
        <taxon>Bacteria</taxon>
        <taxon>Bacillati</taxon>
        <taxon>Actinomycetota</taxon>
        <taxon>Actinomycetes</taxon>
        <taxon>Mycobacteriales</taxon>
        <taxon>Mycobacteriaceae</taxon>
        <taxon>Mycobacterium</taxon>
    </lineage>
</organism>
<evidence type="ECO:0000256" key="1">
    <source>
        <dbReference type="SAM" id="MobiDB-lite"/>
    </source>
</evidence>
<dbReference type="Proteomes" id="UP000020561">
    <property type="component" value="Unassembled WGS sequence"/>
</dbReference>
<dbReference type="AlphaFoldDB" id="X7XQR1"/>
<dbReference type="EMBL" id="JAOA01000044">
    <property type="protein sequence ID" value="ETZ96529.1"/>
    <property type="molecule type" value="Genomic_DNA"/>
</dbReference>